<dbReference type="GO" id="GO:0006749">
    <property type="term" value="P:glutathione metabolic process"/>
    <property type="evidence" value="ECO:0007669"/>
    <property type="project" value="TreeGrafter"/>
</dbReference>
<dbReference type="GO" id="GO:0045174">
    <property type="term" value="F:glutathione dehydrogenase (ascorbate) activity"/>
    <property type="evidence" value="ECO:0007669"/>
    <property type="project" value="TreeGrafter"/>
</dbReference>
<dbReference type="EMBL" id="JAODAN010000005">
    <property type="protein sequence ID" value="KAK1924392.1"/>
    <property type="molecule type" value="Genomic_DNA"/>
</dbReference>
<dbReference type="GO" id="GO:0004364">
    <property type="term" value="F:glutathione transferase activity"/>
    <property type="evidence" value="ECO:0007669"/>
    <property type="project" value="TreeGrafter"/>
</dbReference>
<keyword evidence="3" id="KW-1185">Reference proteome</keyword>
<sequence>MSSEKPKLYEFVGSCWANVPKIAISETGWKDGEIEWVSINLAEGKNFEPEYLKINPEGTVPSLVIDGKTLTDSTSVTSEIIKRAPHPPPASAGTSTSIIEEVHADAHDPNATLLCAVDDQDRTAKVQGLPKAFLEGRQKALDKIAPTAPEEFKAFLEKKQKGNKAFLEFYTGNPDESARQEHYKHAKELWKSAGILIRGVITQAIKNNGGTFAAGNTPGEVDYHIITWLSRTITNTGVEPHSPASVAIPKLAEYTGGHEFDPVISKYWDAWLARDSFKKNKIH</sequence>
<dbReference type="InterPro" id="IPR004045">
    <property type="entry name" value="Glutathione_S-Trfase_N"/>
</dbReference>
<comment type="caution">
    <text evidence="2">The sequence shown here is derived from an EMBL/GenBank/DDBJ whole genome shotgun (WGS) entry which is preliminary data.</text>
</comment>
<evidence type="ECO:0000259" key="1">
    <source>
        <dbReference type="PROSITE" id="PS50404"/>
    </source>
</evidence>
<dbReference type="InterPro" id="IPR036282">
    <property type="entry name" value="Glutathione-S-Trfase_C_sf"/>
</dbReference>
<dbReference type="InterPro" id="IPR036249">
    <property type="entry name" value="Thioredoxin-like_sf"/>
</dbReference>
<protein>
    <recommendedName>
        <fullName evidence="1">GST N-terminal domain-containing protein</fullName>
    </recommendedName>
</protein>
<dbReference type="PROSITE" id="PS50404">
    <property type="entry name" value="GST_NTER"/>
    <property type="match status" value="1"/>
</dbReference>
<dbReference type="Gene3D" id="3.40.30.10">
    <property type="entry name" value="Glutaredoxin"/>
    <property type="match status" value="1"/>
</dbReference>
<dbReference type="PANTHER" id="PTHR43968:SF6">
    <property type="entry name" value="GLUTATHIONE S-TRANSFERASE OMEGA"/>
    <property type="match status" value="1"/>
</dbReference>
<name>A0AAD9CYE9_PAPLA</name>
<evidence type="ECO:0000313" key="3">
    <source>
        <dbReference type="Proteomes" id="UP001182556"/>
    </source>
</evidence>
<accession>A0AAD9CYE9</accession>
<dbReference type="InterPro" id="IPR050983">
    <property type="entry name" value="GST_Omega/HSP26"/>
</dbReference>
<proteinExistence type="predicted"/>
<reference evidence="2" key="1">
    <citation type="submission" date="2023-02" db="EMBL/GenBank/DDBJ databases">
        <title>Identification and recombinant expression of a fungal hydrolase from Papiliotrema laurentii that hydrolyzes apple cutin and clears colloidal polyester polyurethane.</title>
        <authorList>
            <consortium name="DOE Joint Genome Institute"/>
            <person name="Roman V.A."/>
            <person name="Bojanowski C."/>
            <person name="Crable B.R."/>
            <person name="Wagner D.N."/>
            <person name="Hung C.S."/>
            <person name="Nadeau L.J."/>
            <person name="Schratz L."/>
            <person name="Haridas S."/>
            <person name="Pangilinan J."/>
            <person name="Lipzen A."/>
            <person name="Na H."/>
            <person name="Yan M."/>
            <person name="Ng V."/>
            <person name="Grigoriev I.V."/>
            <person name="Spatafora J.W."/>
            <person name="Barlow D."/>
            <person name="Biffinger J."/>
            <person name="Kelley-Loughnane N."/>
            <person name="Varaljay V.A."/>
            <person name="Crookes-Goodson W.J."/>
        </authorList>
    </citation>
    <scope>NUCLEOTIDE SEQUENCE</scope>
    <source>
        <strain evidence="2">5307AH</strain>
    </source>
</reference>
<dbReference type="SUPFAM" id="SSF47616">
    <property type="entry name" value="GST C-terminal domain-like"/>
    <property type="match status" value="1"/>
</dbReference>
<dbReference type="Proteomes" id="UP001182556">
    <property type="component" value="Unassembled WGS sequence"/>
</dbReference>
<dbReference type="Pfam" id="PF13417">
    <property type="entry name" value="GST_N_3"/>
    <property type="match status" value="1"/>
</dbReference>
<feature type="domain" description="GST N-terminal" evidence="1">
    <location>
        <begin position="4"/>
        <end position="88"/>
    </location>
</feature>
<dbReference type="AlphaFoldDB" id="A0AAD9CYE9"/>
<gene>
    <name evidence="2" type="ORF">DB88DRAFT_490226</name>
</gene>
<dbReference type="PANTHER" id="PTHR43968">
    <property type="match status" value="1"/>
</dbReference>
<organism evidence="2 3">
    <name type="scientific">Papiliotrema laurentii</name>
    <name type="common">Cryptococcus laurentii</name>
    <dbReference type="NCBI Taxonomy" id="5418"/>
    <lineage>
        <taxon>Eukaryota</taxon>
        <taxon>Fungi</taxon>
        <taxon>Dikarya</taxon>
        <taxon>Basidiomycota</taxon>
        <taxon>Agaricomycotina</taxon>
        <taxon>Tremellomycetes</taxon>
        <taxon>Tremellales</taxon>
        <taxon>Rhynchogastremaceae</taxon>
        <taxon>Papiliotrema</taxon>
    </lineage>
</organism>
<evidence type="ECO:0000313" key="2">
    <source>
        <dbReference type="EMBL" id="KAK1924392.1"/>
    </source>
</evidence>
<dbReference type="SUPFAM" id="SSF52833">
    <property type="entry name" value="Thioredoxin-like"/>
    <property type="match status" value="1"/>
</dbReference>
<dbReference type="GO" id="GO:0005737">
    <property type="term" value="C:cytoplasm"/>
    <property type="evidence" value="ECO:0007669"/>
    <property type="project" value="TreeGrafter"/>
</dbReference>